<protein>
    <recommendedName>
        <fullName evidence="3">Fe-S protein</fullName>
    </recommendedName>
</protein>
<comment type="caution">
    <text evidence="1">The sequence shown here is derived from an EMBL/GenBank/DDBJ whole genome shotgun (WGS) entry which is preliminary data.</text>
</comment>
<dbReference type="Proteomes" id="UP000606044">
    <property type="component" value="Unassembled WGS sequence"/>
</dbReference>
<reference evidence="1" key="2">
    <citation type="submission" date="2020-09" db="EMBL/GenBank/DDBJ databases">
        <authorList>
            <person name="Sun Q."/>
            <person name="Sedlacek I."/>
        </authorList>
    </citation>
    <scope>NUCLEOTIDE SEQUENCE</scope>
    <source>
        <strain evidence="1">CCM 7897</strain>
    </source>
</reference>
<sequence>MPECPLPEQTVPIVSPCIKVCVVDPLSSLCIGCGRTMQEIGGWMGMSPERRAAIMATLPDRLSRLRATRPDAFPD</sequence>
<dbReference type="AlphaFoldDB" id="A0A917BV31"/>
<dbReference type="PANTHER" id="PTHR35175">
    <property type="entry name" value="DUF1289 DOMAIN-CONTAINING PROTEIN"/>
    <property type="match status" value="1"/>
</dbReference>
<dbReference type="EMBL" id="BMCT01000001">
    <property type="protein sequence ID" value="GGF57006.1"/>
    <property type="molecule type" value="Genomic_DNA"/>
</dbReference>
<dbReference type="Pfam" id="PF06945">
    <property type="entry name" value="DUF1289"/>
    <property type="match status" value="1"/>
</dbReference>
<evidence type="ECO:0008006" key="3">
    <source>
        <dbReference type="Google" id="ProtNLM"/>
    </source>
</evidence>
<name>A0A917BV31_9HYPH</name>
<proteinExistence type="predicted"/>
<organism evidence="1 2">
    <name type="scientific">Azorhizobium oxalatiphilum</name>
    <dbReference type="NCBI Taxonomy" id="980631"/>
    <lineage>
        <taxon>Bacteria</taxon>
        <taxon>Pseudomonadati</taxon>
        <taxon>Pseudomonadota</taxon>
        <taxon>Alphaproteobacteria</taxon>
        <taxon>Hyphomicrobiales</taxon>
        <taxon>Xanthobacteraceae</taxon>
        <taxon>Azorhizobium</taxon>
    </lineage>
</organism>
<evidence type="ECO:0000313" key="1">
    <source>
        <dbReference type="EMBL" id="GGF57006.1"/>
    </source>
</evidence>
<gene>
    <name evidence="1" type="ORF">GCM10007301_15890</name>
</gene>
<dbReference type="PANTHER" id="PTHR35175:SF2">
    <property type="entry name" value="DUF1289 DOMAIN-CONTAINING PROTEIN"/>
    <property type="match status" value="1"/>
</dbReference>
<accession>A0A917BV31</accession>
<reference evidence="1" key="1">
    <citation type="journal article" date="2014" name="Int. J. Syst. Evol. Microbiol.">
        <title>Complete genome sequence of Corynebacterium casei LMG S-19264T (=DSM 44701T), isolated from a smear-ripened cheese.</title>
        <authorList>
            <consortium name="US DOE Joint Genome Institute (JGI-PGF)"/>
            <person name="Walter F."/>
            <person name="Albersmeier A."/>
            <person name="Kalinowski J."/>
            <person name="Ruckert C."/>
        </authorList>
    </citation>
    <scope>NUCLEOTIDE SEQUENCE</scope>
    <source>
        <strain evidence="1">CCM 7897</strain>
    </source>
</reference>
<dbReference type="InterPro" id="IPR010710">
    <property type="entry name" value="DUF1289"/>
</dbReference>
<keyword evidence="2" id="KW-1185">Reference proteome</keyword>
<evidence type="ECO:0000313" key="2">
    <source>
        <dbReference type="Proteomes" id="UP000606044"/>
    </source>
</evidence>